<dbReference type="Proteomes" id="UP000528964">
    <property type="component" value="Unassembled WGS sequence"/>
</dbReference>
<keyword evidence="4" id="KW-1185">Reference proteome</keyword>
<dbReference type="EMBL" id="JACIDR010000003">
    <property type="protein sequence ID" value="MBB3973654.1"/>
    <property type="molecule type" value="Genomic_DNA"/>
</dbReference>
<dbReference type="Gene3D" id="2.30.110.10">
    <property type="entry name" value="Electron Transport, Fmn-binding Protein, Chain A"/>
    <property type="match status" value="1"/>
</dbReference>
<dbReference type="Pfam" id="PF01613">
    <property type="entry name" value="Flavin_Reduct"/>
    <property type="match status" value="1"/>
</dbReference>
<dbReference type="SUPFAM" id="SSF50475">
    <property type="entry name" value="FMN-binding split barrel"/>
    <property type="match status" value="1"/>
</dbReference>
<evidence type="ECO:0000256" key="1">
    <source>
        <dbReference type="ARBA" id="ARBA00023002"/>
    </source>
</evidence>
<accession>A0A7W6GHD7</accession>
<dbReference type="SMART" id="SM00903">
    <property type="entry name" value="Flavin_Reduct"/>
    <property type="match status" value="1"/>
</dbReference>
<dbReference type="InterPro" id="IPR012349">
    <property type="entry name" value="Split_barrel_FMN-bd"/>
</dbReference>
<organism evidence="3 4">
    <name type="scientific">Hansschlegelia beijingensis</name>
    <dbReference type="NCBI Taxonomy" id="1133344"/>
    <lineage>
        <taxon>Bacteria</taxon>
        <taxon>Pseudomonadati</taxon>
        <taxon>Pseudomonadota</taxon>
        <taxon>Alphaproteobacteria</taxon>
        <taxon>Hyphomicrobiales</taxon>
        <taxon>Methylopilaceae</taxon>
        <taxon>Hansschlegelia</taxon>
    </lineage>
</organism>
<reference evidence="3 4" key="1">
    <citation type="submission" date="2020-08" db="EMBL/GenBank/DDBJ databases">
        <title>Genomic Encyclopedia of Type Strains, Phase IV (KMG-IV): sequencing the most valuable type-strain genomes for metagenomic binning, comparative biology and taxonomic classification.</title>
        <authorList>
            <person name="Goeker M."/>
        </authorList>
    </citation>
    <scope>NUCLEOTIDE SEQUENCE [LARGE SCALE GENOMIC DNA]</scope>
    <source>
        <strain evidence="3 4">DSM 25481</strain>
    </source>
</reference>
<dbReference type="GO" id="GO:0010181">
    <property type="term" value="F:FMN binding"/>
    <property type="evidence" value="ECO:0007669"/>
    <property type="project" value="InterPro"/>
</dbReference>
<dbReference type="RefSeq" id="WP_183395506.1">
    <property type="nucleotide sequence ID" value="NZ_JACIDR010000003.1"/>
</dbReference>
<protein>
    <submittedName>
        <fullName evidence="3">Flavin reductase</fullName>
        <ecNumber evidence="3">1.5.1.-</ecNumber>
    </submittedName>
</protein>
<feature type="domain" description="Flavin reductase like" evidence="2">
    <location>
        <begin position="24"/>
        <end position="166"/>
    </location>
</feature>
<dbReference type="InterPro" id="IPR002563">
    <property type="entry name" value="Flavin_Rdtase-like_dom"/>
</dbReference>
<dbReference type="InterPro" id="IPR050268">
    <property type="entry name" value="NADH-dep_flavin_reductase"/>
</dbReference>
<keyword evidence="1 3" id="KW-0560">Oxidoreductase</keyword>
<proteinExistence type="predicted"/>
<dbReference type="AlphaFoldDB" id="A0A7W6GHD7"/>
<evidence type="ECO:0000259" key="2">
    <source>
        <dbReference type="SMART" id="SM00903"/>
    </source>
</evidence>
<dbReference type="PANTHER" id="PTHR30466">
    <property type="entry name" value="FLAVIN REDUCTASE"/>
    <property type="match status" value="1"/>
</dbReference>
<evidence type="ECO:0000313" key="4">
    <source>
        <dbReference type="Proteomes" id="UP000528964"/>
    </source>
</evidence>
<name>A0A7W6GHD7_9HYPH</name>
<gene>
    <name evidence="3" type="ORF">GGR24_002324</name>
</gene>
<comment type="caution">
    <text evidence="3">The sequence shown here is derived from an EMBL/GenBank/DDBJ whole genome shotgun (WGS) entry which is preliminary data.</text>
</comment>
<evidence type="ECO:0000313" key="3">
    <source>
        <dbReference type="EMBL" id="MBB3973654.1"/>
    </source>
</evidence>
<dbReference type="EC" id="1.5.1.-" evidence="3"/>
<sequence>MSGAAALNGAAPAGVSAAAFRATMRRHAAGVVVVTSSSGGVANGMTATAVASVTADPPTVLIVVNRSSQSYGLIRRGGAFALNFLSESQQEVASYFAGSEPKSFDAAPHRPGVRDCPLLEGCAAHLECLVEDRHEVGSHAIFIGRVVAASAGDAAPLAYFEAGFHGLKAL</sequence>
<dbReference type="PANTHER" id="PTHR30466:SF1">
    <property type="entry name" value="FMN REDUCTASE (NADH) RUTF"/>
    <property type="match status" value="1"/>
</dbReference>
<dbReference type="GO" id="GO:0042602">
    <property type="term" value="F:riboflavin reductase (NADPH) activity"/>
    <property type="evidence" value="ECO:0007669"/>
    <property type="project" value="TreeGrafter"/>
</dbReference>